<evidence type="ECO:0000313" key="2">
    <source>
        <dbReference type="Proteomes" id="UP001164743"/>
    </source>
</evidence>
<reference evidence="1" key="1">
    <citation type="submission" date="2022-10" db="EMBL/GenBank/DDBJ databases">
        <title>Puccinia triticina Genome sequencing and assembly.</title>
        <authorList>
            <person name="Li C."/>
        </authorList>
    </citation>
    <scope>NUCLEOTIDE SEQUENCE</scope>
    <source>
        <strain evidence="1">Pt15</strain>
    </source>
</reference>
<dbReference type="CDD" id="cd10527">
    <property type="entry name" value="SET_LSMT"/>
    <property type="match status" value="1"/>
</dbReference>
<evidence type="ECO:0008006" key="3">
    <source>
        <dbReference type="Google" id="ProtNLM"/>
    </source>
</evidence>
<dbReference type="InterPro" id="IPR050600">
    <property type="entry name" value="SETD3_SETD6_MTase"/>
</dbReference>
<sequence>MSPKTSERWRMEMGASTRVPYLGQKVNLGGPVTEAVREKLSSARSSSNNLEAVGARVMLEVELAAEPGIYIFMYPDRVKEFFKWTATQLVDLHPQLRLSHRSNYAIRLCPSTDHHRHDQQRTIIPSETTVASIPKRACFSHRTSSLADTSSSLLSSLSTLPIDHQHIIRLTIHLIHELSLGPSSPWHPYLNLIGHPEHQQPLLIHLQVDDLPEIRSWLRGTEIERLLQTDRIISLSRLQEIHKGTIAHSSCTWQTFLKAFTIVSSRAFQIDHFHHLALVPIADLFDHSDQPDVEMVSQDLVCDQCGASAECMHDNSNPLQPIEIIPVSEEDTVEIVAIHPLVPPTLDQLGSSDQSRQNEEQEADFLPSVYNTYGKLSNARLLTEYGFMIDANTHDKVHFDLTEVADNTDGQHCPPEQVQVTLRELAATGVFEDDAPNELVGELSEDDTRIADLSLDSNARLSPLLWLTILFYTHAPSPGRPALSAGSVRRLLALQSSLLNHHPPPLSAETTDSLAHLLRVAQLVQKLCRARLTQYHLPHTSIDELLTLKEELVEPEVPSTSAIEGGVQSGNRRGKERREMVTMAIGYACSERILLDTCISLWDDLHSVLLSFTTAASISPY</sequence>
<dbReference type="SUPFAM" id="SSF82199">
    <property type="entry name" value="SET domain"/>
    <property type="match status" value="1"/>
</dbReference>
<dbReference type="InterPro" id="IPR046341">
    <property type="entry name" value="SET_dom_sf"/>
</dbReference>
<dbReference type="RefSeq" id="XP_053023952.1">
    <property type="nucleotide sequence ID" value="XM_053172742.1"/>
</dbReference>
<evidence type="ECO:0000313" key="1">
    <source>
        <dbReference type="EMBL" id="WAQ88397.1"/>
    </source>
</evidence>
<dbReference type="PANTHER" id="PTHR13271">
    <property type="entry name" value="UNCHARACTERIZED PUTATIVE METHYLTRANSFERASE"/>
    <property type="match status" value="1"/>
</dbReference>
<dbReference type="EMBL" id="CP110429">
    <property type="protein sequence ID" value="WAQ88397.1"/>
    <property type="molecule type" value="Genomic_DNA"/>
</dbReference>
<dbReference type="GeneID" id="77813637"/>
<keyword evidence="2" id="KW-1185">Reference proteome</keyword>
<accession>A0ABY7CWN0</accession>
<gene>
    <name evidence="1" type="ORF">PtA15_9A524</name>
</gene>
<dbReference type="Proteomes" id="UP001164743">
    <property type="component" value="Chromosome 9A"/>
</dbReference>
<name>A0ABY7CWN0_9BASI</name>
<dbReference type="Gene3D" id="3.90.1410.10">
    <property type="entry name" value="set domain protein methyltransferase, domain 1"/>
    <property type="match status" value="1"/>
</dbReference>
<proteinExistence type="predicted"/>
<dbReference type="PANTHER" id="PTHR13271:SF34">
    <property type="entry name" value="N-LYSINE METHYLTRANSFERASE SETD6"/>
    <property type="match status" value="1"/>
</dbReference>
<organism evidence="1 2">
    <name type="scientific">Puccinia triticina</name>
    <dbReference type="NCBI Taxonomy" id="208348"/>
    <lineage>
        <taxon>Eukaryota</taxon>
        <taxon>Fungi</taxon>
        <taxon>Dikarya</taxon>
        <taxon>Basidiomycota</taxon>
        <taxon>Pucciniomycotina</taxon>
        <taxon>Pucciniomycetes</taxon>
        <taxon>Pucciniales</taxon>
        <taxon>Pucciniaceae</taxon>
        <taxon>Puccinia</taxon>
    </lineage>
</organism>
<protein>
    <recommendedName>
        <fullName evidence="3">SET domain-containing protein</fullName>
    </recommendedName>
</protein>